<dbReference type="AlphaFoldDB" id="A0A972FUU2"/>
<dbReference type="EMBL" id="JAAXYH010000013">
    <property type="protein sequence ID" value="NMH66520.1"/>
    <property type="molecule type" value="Genomic_DNA"/>
</dbReference>
<feature type="compositionally biased region" description="Basic and acidic residues" evidence="1">
    <location>
        <begin position="126"/>
        <end position="151"/>
    </location>
</feature>
<evidence type="ECO:0000256" key="2">
    <source>
        <dbReference type="SAM" id="SignalP"/>
    </source>
</evidence>
<sequence length="187" mass="22017">MKGLLLSAMLLFSNVTLPALAADVGISISIGQPGFYGQIDIGDFPQPEVIYGHPILIEPLVISRPVIYLRVPLYHARDWHRYCHYYRACGERVMFVRDSWYTHTFVPYYHKHRQEYENRRHHSHGDKHYYRDYRDRQDDDHSYRDRGDGNRQGHKQKYRDDKGNRGKGHGDQGKGKGKGQDRGHEKH</sequence>
<evidence type="ECO:0008006" key="5">
    <source>
        <dbReference type="Google" id="ProtNLM"/>
    </source>
</evidence>
<keyword evidence="2" id="KW-0732">Signal</keyword>
<dbReference type="RefSeq" id="WP_169565247.1">
    <property type="nucleotide sequence ID" value="NZ_JAAXYH010000013.1"/>
</dbReference>
<feature type="chain" id="PRO_5037008985" description="DUF3300 domain-containing protein" evidence="2">
    <location>
        <begin position="22"/>
        <end position="187"/>
    </location>
</feature>
<evidence type="ECO:0000313" key="4">
    <source>
        <dbReference type="Proteomes" id="UP000737113"/>
    </source>
</evidence>
<feature type="compositionally biased region" description="Basic and acidic residues" evidence="1">
    <location>
        <begin position="158"/>
        <end position="187"/>
    </location>
</feature>
<feature type="region of interest" description="Disordered" evidence="1">
    <location>
        <begin position="118"/>
        <end position="187"/>
    </location>
</feature>
<comment type="caution">
    <text evidence="3">The sequence shown here is derived from an EMBL/GenBank/DDBJ whole genome shotgun (WGS) entry which is preliminary data.</text>
</comment>
<feature type="signal peptide" evidence="2">
    <location>
        <begin position="1"/>
        <end position="21"/>
    </location>
</feature>
<proteinExistence type="predicted"/>
<reference evidence="3" key="1">
    <citation type="submission" date="2020-04" db="EMBL/GenBank/DDBJ databases">
        <title>Description of Shewanella salipaludis sp. nov., isolated from a salt marsh.</title>
        <authorList>
            <person name="Park S."/>
            <person name="Yoon J.-H."/>
        </authorList>
    </citation>
    <scope>NUCLEOTIDE SEQUENCE</scope>
    <source>
        <strain evidence="3">SHSM-M6</strain>
    </source>
</reference>
<organism evidence="3 4">
    <name type="scientific">Shewanella salipaludis</name>
    <dbReference type="NCBI Taxonomy" id="2723052"/>
    <lineage>
        <taxon>Bacteria</taxon>
        <taxon>Pseudomonadati</taxon>
        <taxon>Pseudomonadota</taxon>
        <taxon>Gammaproteobacteria</taxon>
        <taxon>Alteromonadales</taxon>
        <taxon>Shewanellaceae</taxon>
        <taxon>Shewanella</taxon>
    </lineage>
</organism>
<accession>A0A972FUU2</accession>
<protein>
    <recommendedName>
        <fullName evidence="5">DUF3300 domain-containing protein</fullName>
    </recommendedName>
</protein>
<name>A0A972FUU2_9GAMM</name>
<evidence type="ECO:0000256" key="1">
    <source>
        <dbReference type="SAM" id="MobiDB-lite"/>
    </source>
</evidence>
<evidence type="ECO:0000313" key="3">
    <source>
        <dbReference type="EMBL" id="NMH66520.1"/>
    </source>
</evidence>
<keyword evidence="4" id="KW-1185">Reference proteome</keyword>
<dbReference type="Proteomes" id="UP000737113">
    <property type="component" value="Unassembled WGS sequence"/>
</dbReference>
<gene>
    <name evidence="3" type="ORF">HC757_15280</name>
</gene>